<gene>
    <name evidence="3" type="ORF">SAMN02745123_01479</name>
</gene>
<dbReference type="InterPro" id="IPR036582">
    <property type="entry name" value="Mao_N_sf"/>
</dbReference>
<feature type="signal peptide" evidence="1">
    <location>
        <begin position="1"/>
        <end position="25"/>
    </location>
</feature>
<sequence>MRRVCSILLVTLFVMIFPMGQTALAMMPNESEQSLSEKSPYAYVVENKSDESARVKFIGNRMYHDEQYIGFGVNGKPMLSLQFFVNKFGFTLNFNPQEGQYIVSKERYSFKIKPGSSFVELYWDNEKVKEIELTAKPMLQNKILYVYSIDIRDLLGLISFWDNSARTWDVTYREYVCREIGFPTYIDGDVIQLKGILYDPGNLETPRLELTGSTAPIVSMVSSLSLVEPGAGKNHKYEMDTTLKLKGESSLLNFSLYLGHRIIFYQSVEMRLNFAAKELCIEHPFQLIHPQKGYNQTNQAKFLLAGSINDVNAYYPPEIVLFVEKNDDKAALVQEKVPIIDGRFAYEINLPSGEGLYKVTINSIMAGSRGPAYFEIGNFYVNYEENIISEQERE</sequence>
<evidence type="ECO:0000259" key="2">
    <source>
        <dbReference type="Pfam" id="PF07833"/>
    </source>
</evidence>
<dbReference type="InterPro" id="IPR012854">
    <property type="entry name" value="Cu_amine_oxidase-like_N"/>
</dbReference>
<keyword evidence="1" id="KW-0732">Signal</keyword>
<accession>A0A1M6RJL3</accession>
<feature type="domain" description="Copper amine oxidase-like N-terminal" evidence="2">
    <location>
        <begin position="73"/>
        <end position="167"/>
    </location>
</feature>
<proteinExistence type="predicted"/>
<reference evidence="4" key="1">
    <citation type="submission" date="2016-11" db="EMBL/GenBank/DDBJ databases">
        <authorList>
            <person name="Varghese N."/>
            <person name="Submissions S."/>
        </authorList>
    </citation>
    <scope>NUCLEOTIDE SEQUENCE [LARGE SCALE GENOMIC DNA]</scope>
    <source>
        <strain evidence="4">DSM 10349</strain>
    </source>
</reference>
<evidence type="ECO:0000313" key="4">
    <source>
        <dbReference type="Proteomes" id="UP000183997"/>
    </source>
</evidence>
<evidence type="ECO:0000313" key="3">
    <source>
        <dbReference type="EMBL" id="SHK32614.1"/>
    </source>
</evidence>
<organism evidence="3 4">
    <name type="scientific">Desulforamulus aeronauticus DSM 10349</name>
    <dbReference type="NCBI Taxonomy" id="1121421"/>
    <lineage>
        <taxon>Bacteria</taxon>
        <taxon>Bacillati</taxon>
        <taxon>Bacillota</taxon>
        <taxon>Clostridia</taxon>
        <taxon>Eubacteriales</taxon>
        <taxon>Peptococcaceae</taxon>
        <taxon>Desulforamulus</taxon>
    </lineage>
</organism>
<protein>
    <submittedName>
        <fullName evidence="3">Copper amine oxidase N-terminal domain-containing protein</fullName>
    </submittedName>
</protein>
<evidence type="ECO:0000256" key="1">
    <source>
        <dbReference type="SAM" id="SignalP"/>
    </source>
</evidence>
<dbReference type="STRING" id="1121421.SAMN02745123_01479"/>
<keyword evidence="4" id="KW-1185">Reference proteome</keyword>
<dbReference type="OrthoDB" id="2496668at2"/>
<dbReference type="Proteomes" id="UP000183997">
    <property type="component" value="Unassembled WGS sequence"/>
</dbReference>
<dbReference type="AlphaFoldDB" id="A0A1M6RJL3"/>
<dbReference type="EMBL" id="FRAR01000011">
    <property type="protein sequence ID" value="SHK32614.1"/>
    <property type="molecule type" value="Genomic_DNA"/>
</dbReference>
<dbReference type="SUPFAM" id="SSF55383">
    <property type="entry name" value="Copper amine oxidase, domain N"/>
    <property type="match status" value="1"/>
</dbReference>
<name>A0A1M6RJL3_9FIRM</name>
<dbReference type="Pfam" id="PF07833">
    <property type="entry name" value="Cu_amine_oxidN1"/>
    <property type="match status" value="1"/>
</dbReference>
<dbReference type="RefSeq" id="WP_072912521.1">
    <property type="nucleotide sequence ID" value="NZ_FRAR01000011.1"/>
</dbReference>
<feature type="chain" id="PRO_5012658043" evidence="1">
    <location>
        <begin position="26"/>
        <end position="394"/>
    </location>
</feature>